<dbReference type="InParanoid" id="A0A0D2A1M9"/>
<proteinExistence type="predicted"/>
<evidence type="ECO:0000256" key="1">
    <source>
        <dbReference type="SAM" id="MobiDB-lite"/>
    </source>
</evidence>
<keyword evidence="4" id="KW-1185">Reference proteome</keyword>
<evidence type="ECO:0000256" key="2">
    <source>
        <dbReference type="SAM" id="Phobius"/>
    </source>
</evidence>
<accession>A0A0D2A1M9</accession>
<dbReference type="EMBL" id="KN847566">
    <property type="protein sequence ID" value="KIW00230.1"/>
    <property type="molecule type" value="Genomic_DNA"/>
</dbReference>
<dbReference type="Proteomes" id="UP000053259">
    <property type="component" value="Unassembled WGS sequence"/>
</dbReference>
<organism evidence="3 4">
    <name type="scientific">Verruconis gallopava</name>
    <dbReference type="NCBI Taxonomy" id="253628"/>
    <lineage>
        <taxon>Eukaryota</taxon>
        <taxon>Fungi</taxon>
        <taxon>Dikarya</taxon>
        <taxon>Ascomycota</taxon>
        <taxon>Pezizomycotina</taxon>
        <taxon>Dothideomycetes</taxon>
        <taxon>Pleosporomycetidae</taxon>
        <taxon>Venturiales</taxon>
        <taxon>Sympoventuriaceae</taxon>
        <taxon>Verruconis</taxon>
    </lineage>
</organism>
<dbReference type="GeneID" id="27316241"/>
<dbReference type="OrthoDB" id="3912698at2759"/>
<feature type="transmembrane region" description="Helical" evidence="2">
    <location>
        <begin position="433"/>
        <end position="453"/>
    </location>
</feature>
<protein>
    <submittedName>
        <fullName evidence="3">Uncharacterized protein</fullName>
    </submittedName>
</protein>
<keyword evidence="2" id="KW-1133">Transmembrane helix</keyword>
<dbReference type="VEuPathDB" id="FungiDB:PV09_08268"/>
<reference evidence="3 4" key="1">
    <citation type="submission" date="2015-01" db="EMBL/GenBank/DDBJ databases">
        <title>The Genome Sequence of Ochroconis gallopava CBS43764.</title>
        <authorList>
            <consortium name="The Broad Institute Genomics Platform"/>
            <person name="Cuomo C."/>
            <person name="de Hoog S."/>
            <person name="Gorbushina A."/>
            <person name="Stielow B."/>
            <person name="Teixiera M."/>
            <person name="Abouelleil A."/>
            <person name="Chapman S.B."/>
            <person name="Priest M."/>
            <person name="Young S.K."/>
            <person name="Wortman J."/>
            <person name="Nusbaum C."/>
            <person name="Birren B."/>
        </authorList>
    </citation>
    <scope>NUCLEOTIDE SEQUENCE [LARGE SCALE GENOMIC DNA]</scope>
    <source>
        <strain evidence="3 4">CBS 43764</strain>
    </source>
</reference>
<keyword evidence="2" id="KW-0472">Membrane</keyword>
<evidence type="ECO:0000313" key="3">
    <source>
        <dbReference type="EMBL" id="KIW00230.1"/>
    </source>
</evidence>
<feature type="region of interest" description="Disordered" evidence="1">
    <location>
        <begin position="27"/>
        <end position="51"/>
    </location>
</feature>
<feature type="region of interest" description="Disordered" evidence="1">
    <location>
        <begin position="810"/>
        <end position="835"/>
    </location>
</feature>
<sequence length="835" mass="94664">MRPSRAPSEAPSALEDSVYDFVSNTDMSESSMLSDEDAHTESVASFDANTPDDLSVINSAEYSEEEEALNTPLDSILLNSTYSQQLTASVEEQMVDVTPTIGDSGYTAHTVRPEPSSSYLDFFQNDLEPCSPHHLNLVHVVQSADHPNCNGELDIYDAKYVSVEMHMTVTKAPMLPRDSFRVLILGYYTHSNSDIAQHIKAALHSEMPKEDVDNKTSLVMHHCVSSRFGKDRRQVVLTIDHPKHLDVTLCGGKAFLGRDPYKIWDLAIFLHTSLANIPTYEIPKLESTFEIARLGMRASRVPIMDLSMYHPLYRAVPHLYTCEKKSLHLRVSTRRTEKSKEVLCELLPVDLDKFLAIEPHTLARHIACITERGPTRTRAAPTAKRRNSRNIIFSAVHSSIYSSYQATRKLSTTIIGRIRQYLRYSENGHMIELLLGLIIILVAIAFCTQILGFPSKSPSSESVSTLGLKVPNLQDFNWVGTFSQKELLALSKKLSSDNIPPPPAKTAEALGMKNGDDKVSKATRTQVQKHARQENALEMEKRLLRAAQEEWAVDVVDPQTILLYIPRKIFPYMHSCVRVSVHKDGAGLHVSHKTTSSKAIAVVIHEIPAHGDVSVQVRGHYELPQMGRFPFSHSFDVYLGHGNARTSFEAMKDLVAQEFILVQNNAMELSTRMTTGLQQYIDEIHQQTLALQRQAMDRVHETTKSLMNFVPRKDRIIERNSRHEHLNQLRKIKKALRRQGKQLSDQFEAMFRPLQQMARRQCEEFSEIFRLLSYWQHSTAWPVRASDWKPHVAAKRGWSNAKGLLHTLRRGPKLTDDPAREEQVFSRLAKNRESK</sequence>
<name>A0A0D2A1M9_9PEZI</name>
<dbReference type="AlphaFoldDB" id="A0A0D2A1M9"/>
<keyword evidence="2" id="KW-0812">Transmembrane</keyword>
<dbReference type="RefSeq" id="XP_016210099.1">
    <property type="nucleotide sequence ID" value="XM_016362134.1"/>
</dbReference>
<gene>
    <name evidence="3" type="ORF">PV09_08268</name>
</gene>
<feature type="compositionally biased region" description="Basic and acidic residues" evidence="1">
    <location>
        <begin position="813"/>
        <end position="835"/>
    </location>
</feature>
<evidence type="ECO:0000313" key="4">
    <source>
        <dbReference type="Proteomes" id="UP000053259"/>
    </source>
</evidence>
<dbReference type="HOGENOM" id="CLU_340160_0_0_1"/>